<dbReference type="EMBL" id="BAAACF010000006">
    <property type="protein sequence ID" value="GAA0729325.1"/>
    <property type="molecule type" value="Genomic_DNA"/>
</dbReference>
<keyword evidence="1" id="KW-1133">Transmembrane helix</keyword>
<comment type="caution">
    <text evidence="3">The sequence shown here is derived from an EMBL/GenBank/DDBJ whole genome shotgun (WGS) entry which is preliminary data.</text>
</comment>
<dbReference type="InterPro" id="IPR018649">
    <property type="entry name" value="SHOCT"/>
</dbReference>
<protein>
    <submittedName>
        <fullName evidence="3">SHOCT domain-containing protein</fullName>
    </submittedName>
</protein>
<evidence type="ECO:0000259" key="2">
    <source>
        <dbReference type="Pfam" id="PF09851"/>
    </source>
</evidence>
<reference evidence="3 4" key="1">
    <citation type="journal article" date="2019" name="Int. J. Syst. Evol. Microbiol.">
        <title>The Global Catalogue of Microorganisms (GCM) 10K type strain sequencing project: providing services to taxonomists for standard genome sequencing and annotation.</title>
        <authorList>
            <consortium name="The Broad Institute Genomics Platform"/>
            <consortium name="The Broad Institute Genome Sequencing Center for Infectious Disease"/>
            <person name="Wu L."/>
            <person name="Ma J."/>
        </authorList>
    </citation>
    <scope>NUCLEOTIDE SEQUENCE [LARGE SCALE GENOMIC DNA]</scope>
    <source>
        <strain evidence="3 4">JCM 1405</strain>
    </source>
</reference>
<evidence type="ECO:0000313" key="4">
    <source>
        <dbReference type="Proteomes" id="UP001500339"/>
    </source>
</evidence>
<name>A0ABN1J5S3_9CLOT</name>
<feature type="transmembrane region" description="Helical" evidence="1">
    <location>
        <begin position="12"/>
        <end position="33"/>
    </location>
</feature>
<proteinExistence type="predicted"/>
<organism evidence="3 4">
    <name type="scientific">Clostridium malenominatum</name>
    <dbReference type="NCBI Taxonomy" id="1539"/>
    <lineage>
        <taxon>Bacteria</taxon>
        <taxon>Bacillati</taxon>
        <taxon>Bacillota</taxon>
        <taxon>Clostridia</taxon>
        <taxon>Eubacteriales</taxon>
        <taxon>Clostridiaceae</taxon>
        <taxon>Clostridium</taxon>
    </lineage>
</organism>
<evidence type="ECO:0000313" key="3">
    <source>
        <dbReference type="EMBL" id="GAA0729325.1"/>
    </source>
</evidence>
<keyword evidence="1" id="KW-0472">Membrane</keyword>
<dbReference type="Proteomes" id="UP001500339">
    <property type="component" value="Unassembled WGS sequence"/>
</dbReference>
<gene>
    <name evidence="3" type="ORF">GCM10008905_29160</name>
</gene>
<keyword evidence="4" id="KW-1185">Reference proteome</keyword>
<keyword evidence="1" id="KW-0812">Transmembrane</keyword>
<feature type="domain" description="SHOCT" evidence="2">
    <location>
        <begin position="81"/>
        <end position="107"/>
    </location>
</feature>
<dbReference type="RefSeq" id="WP_343770841.1">
    <property type="nucleotide sequence ID" value="NZ_BAAACF010000006.1"/>
</dbReference>
<dbReference type="Pfam" id="PF09851">
    <property type="entry name" value="SHOCT"/>
    <property type="match status" value="1"/>
</dbReference>
<sequence>MFRRGRVRPSRGQALIGMLMGTIFVIIGFTIAIPNAGLFGVFWTLMAIIITGTNVYNFFSKEGISYYEVDLESTGEDFDSKLRKIKKLKDDGIISEEEYNLKKDEIMREKW</sequence>
<evidence type="ECO:0000256" key="1">
    <source>
        <dbReference type="SAM" id="Phobius"/>
    </source>
</evidence>
<accession>A0ABN1J5S3</accession>
<feature type="transmembrane region" description="Helical" evidence="1">
    <location>
        <begin position="39"/>
        <end position="59"/>
    </location>
</feature>